<keyword evidence="2" id="KW-0479">Metal-binding</keyword>
<evidence type="ECO:0000256" key="1">
    <source>
        <dbReference type="ARBA" id="ARBA00001947"/>
    </source>
</evidence>
<dbReference type="Pfam" id="PF00753">
    <property type="entry name" value="Lactamase_B"/>
    <property type="match status" value="1"/>
</dbReference>
<sequence>MPNQLEIKCLPVGELGTNCYLVFDRLTREGIIVDPGDAADYIADVIRDLQVQPLQVLATHGHFDHILAAFELQQAYKIPFLISAKDVFLVDRMQDSAKFFLKISIPQMPPKIDAFVKEGDRVNFGRLSLKVFETPGHTPGSVCFYHEDSKTMFTGDTLFKSAVGRTDFSYGSSKNLQDSLQRLKHYPGKTQVYPGHGEATSLGEEL</sequence>
<dbReference type="InterPro" id="IPR051453">
    <property type="entry name" value="MBL_Glyoxalase_II"/>
</dbReference>
<evidence type="ECO:0000256" key="4">
    <source>
        <dbReference type="ARBA" id="ARBA00022833"/>
    </source>
</evidence>
<dbReference type="EMBL" id="LCFD01000002">
    <property type="protein sequence ID" value="KKS87530.1"/>
    <property type="molecule type" value="Genomic_DNA"/>
</dbReference>
<evidence type="ECO:0000259" key="5">
    <source>
        <dbReference type="SMART" id="SM00849"/>
    </source>
</evidence>
<evidence type="ECO:0000256" key="3">
    <source>
        <dbReference type="ARBA" id="ARBA00022801"/>
    </source>
</evidence>
<evidence type="ECO:0000313" key="7">
    <source>
        <dbReference type="Proteomes" id="UP000034050"/>
    </source>
</evidence>
<keyword evidence="4" id="KW-0862">Zinc</keyword>
<organism evidence="6 7">
    <name type="scientific">Candidatus Gottesmanbacteria bacterium GW2011_GWB1_43_11</name>
    <dbReference type="NCBI Taxonomy" id="1618446"/>
    <lineage>
        <taxon>Bacteria</taxon>
        <taxon>Candidatus Gottesmaniibacteriota</taxon>
    </lineage>
</organism>
<dbReference type="AlphaFoldDB" id="A0A0G1CP45"/>
<dbReference type="GO" id="GO:0016787">
    <property type="term" value="F:hydrolase activity"/>
    <property type="evidence" value="ECO:0007669"/>
    <property type="project" value="UniProtKB-KW"/>
</dbReference>
<dbReference type="Proteomes" id="UP000034050">
    <property type="component" value="Unassembled WGS sequence"/>
</dbReference>
<gene>
    <name evidence="6" type="ORF">UV61_C0002G0251</name>
</gene>
<feature type="domain" description="Metallo-beta-lactamase" evidence="5">
    <location>
        <begin position="16"/>
        <end position="196"/>
    </location>
</feature>
<evidence type="ECO:0000313" key="6">
    <source>
        <dbReference type="EMBL" id="KKS87530.1"/>
    </source>
</evidence>
<dbReference type="Gene3D" id="3.60.15.10">
    <property type="entry name" value="Ribonuclease Z/Hydroxyacylglutathione hydrolase-like"/>
    <property type="match status" value="1"/>
</dbReference>
<dbReference type="PANTHER" id="PTHR46233:SF3">
    <property type="entry name" value="HYDROXYACYLGLUTATHIONE HYDROLASE GLOC"/>
    <property type="match status" value="1"/>
</dbReference>
<dbReference type="SUPFAM" id="SSF56281">
    <property type="entry name" value="Metallo-hydrolase/oxidoreductase"/>
    <property type="match status" value="1"/>
</dbReference>
<comment type="cofactor">
    <cofactor evidence="1">
        <name>Zn(2+)</name>
        <dbReference type="ChEBI" id="CHEBI:29105"/>
    </cofactor>
</comment>
<accession>A0A0G1CP45</accession>
<dbReference type="STRING" id="1618446.UV61_C0002G0251"/>
<protein>
    <submittedName>
        <fullName evidence="6">Beta-lactamase domain protein</fullName>
    </submittedName>
</protein>
<evidence type="ECO:0000256" key="2">
    <source>
        <dbReference type="ARBA" id="ARBA00022723"/>
    </source>
</evidence>
<dbReference type="InterPro" id="IPR036866">
    <property type="entry name" value="RibonucZ/Hydroxyglut_hydro"/>
</dbReference>
<comment type="caution">
    <text evidence="6">The sequence shown here is derived from an EMBL/GenBank/DDBJ whole genome shotgun (WGS) entry which is preliminary data.</text>
</comment>
<dbReference type="InterPro" id="IPR001279">
    <property type="entry name" value="Metallo-B-lactamas"/>
</dbReference>
<dbReference type="GO" id="GO:0046872">
    <property type="term" value="F:metal ion binding"/>
    <property type="evidence" value="ECO:0007669"/>
    <property type="project" value="UniProtKB-KW"/>
</dbReference>
<name>A0A0G1CP45_9BACT</name>
<dbReference type="PANTHER" id="PTHR46233">
    <property type="entry name" value="HYDROXYACYLGLUTATHIONE HYDROLASE GLOC"/>
    <property type="match status" value="1"/>
</dbReference>
<reference evidence="6 7" key="1">
    <citation type="journal article" date="2015" name="Nature">
        <title>rRNA introns, odd ribosomes, and small enigmatic genomes across a large radiation of phyla.</title>
        <authorList>
            <person name="Brown C.T."/>
            <person name="Hug L.A."/>
            <person name="Thomas B.C."/>
            <person name="Sharon I."/>
            <person name="Castelle C.J."/>
            <person name="Singh A."/>
            <person name="Wilkins M.J."/>
            <person name="Williams K.H."/>
            <person name="Banfield J.F."/>
        </authorList>
    </citation>
    <scope>NUCLEOTIDE SEQUENCE [LARGE SCALE GENOMIC DNA]</scope>
</reference>
<keyword evidence="3" id="KW-0378">Hydrolase</keyword>
<proteinExistence type="predicted"/>
<dbReference type="SMART" id="SM00849">
    <property type="entry name" value="Lactamase_B"/>
    <property type="match status" value="1"/>
</dbReference>
<dbReference type="CDD" id="cd06262">
    <property type="entry name" value="metallo-hydrolase-like_MBL-fold"/>
    <property type="match status" value="1"/>
</dbReference>